<sequence length="538" mass="61532">MELFDWENHVVITLVIIFVTLYTIYGAIYRSFLSPLSKFPGPKIAALTSWYELYYDLILGGKYTFKLIELHKQYGPIIRITPFELHISDPEFYDEVYASSASNRKRNKYPLFYESFGMDYSMFATIDHDLHKYRRAALNPFFSQQNVRKLQPVIQERVSTMLERIRDFKESEEVLNVSWLNAAFTSDVVMQYAFARSDNRLERPDFDRANRDGCFFGSTAANFMKHAPWLNTIFQSLPDQLTRLAHPLLAAFLAQRRHILKQITDIKTGANTSNQHLSHATIFHEILDSKLPEAEKTVRRLSDEAEVLVLAGTLTTAWTLDLSTFYLLRTSSALRKLKAELRAAIPDRNKPTPLVTLEQLPYLNAVIKESLRLTYGVAGRLARIAEEPLFFTDRRTGREWVIPRGTPVGMSVAQLHHDESVFPDSHKWIPERWLDANGELSSGLDKYLLSFTRGSRQCLGINLGWSELYLVISSLWMRFGTVEGETEEGVLYEGVRAEGDEGCLGLYDTGMGDVVLDGDSFLPLVRKGSHGIRVQVFE</sequence>
<evidence type="ECO:0000256" key="3">
    <source>
        <dbReference type="ARBA" id="ARBA00022723"/>
    </source>
</evidence>
<dbReference type="RefSeq" id="XP_024323305.1">
    <property type="nucleotide sequence ID" value="XM_024469087.1"/>
</dbReference>
<dbReference type="GeneID" id="36288531"/>
<evidence type="ECO:0000256" key="2">
    <source>
        <dbReference type="ARBA" id="ARBA00010617"/>
    </source>
</evidence>
<keyword evidence="7" id="KW-0349">Heme</keyword>
<dbReference type="AlphaFoldDB" id="A0A177A7B8"/>
<comment type="cofactor">
    <cofactor evidence="1 7">
        <name>heme</name>
        <dbReference type="ChEBI" id="CHEBI:30413"/>
    </cofactor>
</comment>
<dbReference type="Proteomes" id="UP000077154">
    <property type="component" value="Unassembled WGS sequence"/>
</dbReference>
<dbReference type="CDD" id="cd11062">
    <property type="entry name" value="CYP58-like"/>
    <property type="match status" value="1"/>
</dbReference>
<keyword evidence="8" id="KW-1133">Transmembrane helix</keyword>
<keyword evidence="8" id="KW-0472">Membrane</keyword>
<proteinExistence type="inferred from homology"/>
<feature type="binding site" description="axial binding residue" evidence="7">
    <location>
        <position position="458"/>
    </location>
    <ligand>
        <name>heme</name>
        <dbReference type="ChEBI" id="CHEBI:30413"/>
    </ligand>
    <ligandPart>
        <name>Fe</name>
        <dbReference type="ChEBI" id="CHEBI:18248"/>
    </ligandPart>
</feature>
<dbReference type="eggNOG" id="KOG0158">
    <property type="taxonomic scope" value="Eukaryota"/>
</dbReference>
<dbReference type="PRINTS" id="PR00385">
    <property type="entry name" value="P450"/>
</dbReference>
<evidence type="ECO:0000256" key="5">
    <source>
        <dbReference type="ARBA" id="ARBA00023004"/>
    </source>
</evidence>
<dbReference type="PRINTS" id="PR00463">
    <property type="entry name" value="EP450I"/>
</dbReference>
<dbReference type="PANTHER" id="PTHR24305:SF157">
    <property type="entry name" value="N-ACETYLTRYPTOPHAN 6-HYDROXYLASE IVOC-RELATED"/>
    <property type="match status" value="1"/>
</dbReference>
<organism evidence="9">
    <name type="scientific">Pseudogymnoascus destructans</name>
    <dbReference type="NCBI Taxonomy" id="655981"/>
    <lineage>
        <taxon>Eukaryota</taxon>
        <taxon>Fungi</taxon>
        <taxon>Dikarya</taxon>
        <taxon>Ascomycota</taxon>
        <taxon>Pezizomycotina</taxon>
        <taxon>Leotiomycetes</taxon>
        <taxon>Thelebolales</taxon>
        <taxon>Thelebolaceae</taxon>
        <taxon>Pseudogymnoascus</taxon>
    </lineage>
</organism>
<dbReference type="InterPro" id="IPR050121">
    <property type="entry name" value="Cytochrome_P450_monoxygenase"/>
</dbReference>
<comment type="similarity">
    <text evidence="2">Belongs to the cytochrome P450 family.</text>
</comment>
<protein>
    <recommendedName>
        <fullName evidence="10">Cytochrome P450</fullName>
    </recommendedName>
</protein>
<keyword evidence="3 7" id="KW-0479">Metal-binding</keyword>
<dbReference type="GO" id="GO:0004497">
    <property type="term" value="F:monooxygenase activity"/>
    <property type="evidence" value="ECO:0007669"/>
    <property type="project" value="UniProtKB-KW"/>
</dbReference>
<evidence type="ECO:0000256" key="4">
    <source>
        <dbReference type="ARBA" id="ARBA00023002"/>
    </source>
</evidence>
<evidence type="ECO:0000256" key="8">
    <source>
        <dbReference type="SAM" id="Phobius"/>
    </source>
</evidence>
<keyword evidence="6" id="KW-0503">Monooxygenase</keyword>
<accession>A0A177A7B8</accession>
<dbReference type="EMBL" id="KV441398">
    <property type="protein sequence ID" value="OAF58019.1"/>
    <property type="molecule type" value="Genomic_DNA"/>
</dbReference>
<dbReference type="VEuPathDB" id="FungiDB:GMDG_04682"/>
<keyword evidence="4" id="KW-0560">Oxidoreductase</keyword>
<dbReference type="SUPFAM" id="SSF48264">
    <property type="entry name" value="Cytochrome P450"/>
    <property type="match status" value="1"/>
</dbReference>
<dbReference type="Pfam" id="PF00067">
    <property type="entry name" value="p450"/>
    <property type="match status" value="1"/>
</dbReference>
<evidence type="ECO:0000256" key="1">
    <source>
        <dbReference type="ARBA" id="ARBA00001971"/>
    </source>
</evidence>
<reference evidence="9" key="1">
    <citation type="submission" date="2016-03" db="EMBL/GenBank/DDBJ databases">
        <title>Updated assembly of Pseudogymnoascus destructans, the fungus causing white-nose syndrome of bats.</title>
        <authorList>
            <person name="Palmer J.M."/>
            <person name="Drees K.P."/>
            <person name="Foster J.T."/>
            <person name="Lindner D.L."/>
        </authorList>
    </citation>
    <scope>NUCLEOTIDE SEQUENCE [LARGE SCALE GENOMIC DNA]</scope>
    <source>
        <strain evidence="9">20631-21</strain>
    </source>
</reference>
<dbReference type="GO" id="GO:0020037">
    <property type="term" value="F:heme binding"/>
    <property type="evidence" value="ECO:0007669"/>
    <property type="project" value="InterPro"/>
</dbReference>
<dbReference type="GO" id="GO:0016705">
    <property type="term" value="F:oxidoreductase activity, acting on paired donors, with incorporation or reduction of molecular oxygen"/>
    <property type="evidence" value="ECO:0007669"/>
    <property type="project" value="InterPro"/>
</dbReference>
<feature type="transmembrane region" description="Helical" evidence="8">
    <location>
        <begin position="6"/>
        <end position="28"/>
    </location>
</feature>
<dbReference type="InterPro" id="IPR036396">
    <property type="entry name" value="Cyt_P450_sf"/>
</dbReference>
<keyword evidence="8" id="KW-0812">Transmembrane</keyword>
<dbReference type="PANTHER" id="PTHR24305">
    <property type="entry name" value="CYTOCHROME P450"/>
    <property type="match status" value="1"/>
</dbReference>
<evidence type="ECO:0000256" key="6">
    <source>
        <dbReference type="ARBA" id="ARBA00023033"/>
    </source>
</evidence>
<evidence type="ECO:0000313" key="9">
    <source>
        <dbReference type="EMBL" id="OAF58019.1"/>
    </source>
</evidence>
<evidence type="ECO:0000256" key="7">
    <source>
        <dbReference type="PIRSR" id="PIRSR602401-1"/>
    </source>
</evidence>
<name>A0A177A7B8_9PEZI</name>
<dbReference type="InterPro" id="IPR001128">
    <property type="entry name" value="Cyt_P450"/>
</dbReference>
<dbReference type="OrthoDB" id="3945418at2759"/>
<gene>
    <name evidence="9" type="ORF">VC83_05465</name>
</gene>
<keyword evidence="5 7" id="KW-0408">Iron</keyword>
<evidence type="ECO:0008006" key="10">
    <source>
        <dbReference type="Google" id="ProtNLM"/>
    </source>
</evidence>
<dbReference type="GO" id="GO:0005506">
    <property type="term" value="F:iron ion binding"/>
    <property type="evidence" value="ECO:0007669"/>
    <property type="project" value="InterPro"/>
</dbReference>
<dbReference type="Gene3D" id="1.10.630.10">
    <property type="entry name" value="Cytochrome P450"/>
    <property type="match status" value="1"/>
</dbReference>
<dbReference type="InterPro" id="IPR002401">
    <property type="entry name" value="Cyt_P450_E_grp-I"/>
</dbReference>